<evidence type="ECO:0000313" key="2">
    <source>
        <dbReference type="Proteomes" id="UP000824156"/>
    </source>
</evidence>
<organism evidence="1 2">
    <name type="scientific">Candidatus Sphingobacterium stercoripullorum</name>
    <dbReference type="NCBI Taxonomy" id="2838759"/>
    <lineage>
        <taxon>Bacteria</taxon>
        <taxon>Pseudomonadati</taxon>
        <taxon>Bacteroidota</taxon>
        <taxon>Sphingobacteriia</taxon>
        <taxon>Sphingobacteriales</taxon>
        <taxon>Sphingobacteriaceae</taxon>
        <taxon>Sphingobacterium</taxon>
    </lineage>
</organism>
<name>A0A9D2AX67_9SPHI</name>
<evidence type="ECO:0000313" key="1">
    <source>
        <dbReference type="EMBL" id="HIX53527.1"/>
    </source>
</evidence>
<dbReference type="EMBL" id="DXEZ01000018">
    <property type="protein sequence ID" value="HIX53527.1"/>
    <property type="molecule type" value="Genomic_DNA"/>
</dbReference>
<protein>
    <recommendedName>
        <fullName evidence="3">YtkA-like domain-containing protein</fullName>
    </recommendedName>
</protein>
<reference evidence="1" key="1">
    <citation type="journal article" date="2021" name="PeerJ">
        <title>Extensive microbial diversity within the chicken gut microbiome revealed by metagenomics and culture.</title>
        <authorList>
            <person name="Gilroy R."/>
            <person name="Ravi A."/>
            <person name="Getino M."/>
            <person name="Pursley I."/>
            <person name="Horton D.L."/>
            <person name="Alikhan N.F."/>
            <person name="Baker D."/>
            <person name="Gharbi K."/>
            <person name="Hall N."/>
            <person name="Watson M."/>
            <person name="Adriaenssens E.M."/>
            <person name="Foster-Nyarko E."/>
            <person name="Jarju S."/>
            <person name="Secka A."/>
            <person name="Antonio M."/>
            <person name="Oren A."/>
            <person name="Chaudhuri R.R."/>
            <person name="La Ragione R."/>
            <person name="Hildebrand F."/>
            <person name="Pallen M.J."/>
        </authorList>
    </citation>
    <scope>NUCLEOTIDE SEQUENCE</scope>
    <source>
        <strain evidence="1">1719</strain>
    </source>
</reference>
<dbReference type="Proteomes" id="UP000824156">
    <property type="component" value="Unassembled WGS sequence"/>
</dbReference>
<evidence type="ECO:0008006" key="3">
    <source>
        <dbReference type="Google" id="ProtNLM"/>
    </source>
</evidence>
<proteinExistence type="predicted"/>
<comment type="caution">
    <text evidence="1">The sequence shown here is derived from an EMBL/GenBank/DDBJ whole genome shotgun (WGS) entry which is preliminary data.</text>
</comment>
<sequence>MKNVLSMITSTICMVAVVIFASCQKEENHSKDKDHGNLLEITSFETSSFTISLFNELGKLQTGYNPLSIQIRNENNEVIIPDDFSLHPFMHMGHHGHGAPFSTFSAKDGSTDYHTGFVVFQMPSHGDDGYWELEMGFSYQGVDYELTGRVEVMETDDRLVESFQDDSERNYVLALQEPSRAKVGLQDVSALLFRQDESGSFIPVDHYLIDHDPRMPTMDNHGSPNNQVMAFDQHGLYKGRLSLTMTGFWRLNLQVFDENNKLIKGNPVDEDNPKSNIYFEISF</sequence>
<accession>A0A9D2AX67</accession>
<dbReference type="AlphaFoldDB" id="A0A9D2AX67"/>
<gene>
    <name evidence="1" type="ORF">H9853_00750</name>
</gene>
<reference evidence="1" key="2">
    <citation type="submission" date="2021-04" db="EMBL/GenBank/DDBJ databases">
        <authorList>
            <person name="Gilroy R."/>
        </authorList>
    </citation>
    <scope>NUCLEOTIDE SEQUENCE</scope>
    <source>
        <strain evidence="1">1719</strain>
    </source>
</reference>
<dbReference type="PROSITE" id="PS51257">
    <property type="entry name" value="PROKAR_LIPOPROTEIN"/>
    <property type="match status" value="1"/>
</dbReference>